<accession>A0AAW6RKD0</accession>
<evidence type="ECO:0000313" key="1">
    <source>
        <dbReference type="EMBL" id="MDG9699950.1"/>
    </source>
</evidence>
<keyword evidence="2" id="KW-1185">Reference proteome</keyword>
<protein>
    <submittedName>
        <fullName evidence="1">Uncharacterized protein</fullName>
    </submittedName>
</protein>
<dbReference type="RefSeq" id="WP_279524760.1">
    <property type="nucleotide sequence ID" value="NZ_JARVII010000019.1"/>
</dbReference>
<sequence>MERSHLKTPESNAIRTGPCHLAREIRPANQLQAKAISEWRSVISVGAVWQQFRASENIARQMNLRQAHCHAHSRPELFACP</sequence>
<dbReference type="EMBL" id="JARVII010000019">
    <property type="protein sequence ID" value="MDG9699950.1"/>
    <property type="molecule type" value="Genomic_DNA"/>
</dbReference>
<organism evidence="1 2">
    <name type="scientific">Ottowia cancrivicina</name>
    <dbReference type="NCBI Taxonomy" id="3040346"/>
    <lineage>
        <taxon>Bacteria</taxon>
        <taxon>Pseudomonadati</taxon>
        <taxon>Pseudomonadota</taxon>
        <taxon>Betaproteobacteria</taxon>
        <taxon>Burkholderiales</taxon>
        <taxon>Comamonadaceae</taxon>
        <taxon>Ottowia</taxon>
    </lineage>
</organism>
<evidence type="ECO:0000313" key="2">
    <source>
        <dbReference type="Proteomes" id="UP001237156"/>
    </source>
</evidence>
<comment type="caution">
    <text evidence="1">The sequence shown here is derived from an EMBL/GenBank/DDBJ whole genome shotgun (WGS) entry which is preliminary data.</text>
</comment>
<reference evidence="1 2" key="1">
    <citation type="submission" date="2023-04" db="EMBL/GenBank/DDBJ databases">
        <title>Ottowia paracancer sp. nov., isolated from human stomach.</title>
        <authorList>
            <person name="Song Y."/>
        </authorList>
    </citation>
    <scope>NUCLEOTIDE SEQUENCE [LARGE SCALE GENOMIC DNA]</scope>
    <source>
        <strain evidence="1 2">10c7w1</strain>
    </source>
</reference>
<name>A0AAW6RKD0_9BURK</name>
<dbReference type="Proteomes" id="UP001237156">
    <property type="component" value="Unassembled WGS sequence"/>
</dbReference>
<proteinExistence type="predicted"/>
<gene>
    <name evidence="1" type="ORF">QB898_09545</name>
</gene>
<dbReference type="AlphaFoldDB" id="A0AAW6RKD0"/>